<dbReference type="RefSeq" id="WP_279529529.1">
    <property type="nucleotide sequence ID" value="NZ_CP122312.1"/>
</dbReference>
<feature type="transmembrane region" description="Helical" evidence="5">
    <location>
        <begin position="221"/>
        <end position="239"/>
    </location>
</feature>
<keyword evidence="4 5" id="KW-0472">Membrane</keyword>
<comment type="caution">
    <text evidence="7">The sequence shown here is derived from an EMBL/GenBank/DDBJ whole genome shotgun (WGS) entry which is preliminary data.</text>
</comment>
<feature type="transmembrane region" description="Helical" evidence="5">
    <location>
        <begin position="139"/>
        <end position="165"/>
    </location>
</feature>
<sequence length="240" mass="25529">MKPTTPLVRPGEYYRSFKTSIMESFVAVFLSALTVTVSLVVVGIIAAGGVHVNVAIESPIHPSDTICTQMGPIGDAITDLNGPSCNIPETTAKFVTGWKQVSAWAPLTFVGVLFVWFGAALGLNVFVRYFHDRPSLEDTLAVAGWGIVPLAVEALATVLLVLLAFARFPSTMPLNQSIGVLRALVVGFAGSVRFVISLLVAAWQGYIWMCGVQHVHGLTRAQAMVTSGSVTVFLLIVAGL</sequence>
<evidence type="ECO:0000313" key="8">
    <source>
        <dbReference type="Proteomes" id="UP001596447"/>
    </source>
</evidence>
<dbReference type="Pfam" id="PF04893">
    <property type="entry name" value="Yip1"/>
    <property type="match status" value="1"/>
</dbReference>
<keyword evidence="8" id="KW-1185">Reference proteome</keyword>
<dbReference type="GO" id="GO:0016020">
    <property type="term" value="C:membrane"/>
    <property type="evidence" value="ECO:0007669"/>
    <property type="project" value="UniProtKB-SubCell"/>
</dbReference>
<dbReference type="EMBL" id="JBHTAR010000011">
    <property type="protein sequence ID" value="MFC7199600.1"/>
    <property type="molecule type" value="Genomic_DNA"/>
</dbReference>
<evidence type="ECO:0000256" key="2">
    <source>
        <dbReference type="ARBA" id="ARBA00022692"/>
    </source>
</evidence>
<dbReference type="AlphaFoldDB" id="A0ABD5Z3P2"/>
<proteinExistence type="predicted"/>
<protein>
    <submittedName>
        <fullName evidence="7">Yip1 family protein</fullName>
    </submittedName>
</protein>
<feature type="domain" description="Yip1" evidence="6">
    <location>
        <begin position="7"/>
        <end position="237"/>
    </location>
</feature>
<name>A0ABD5Z3P2_9EURY</name>
<evidence type="ECO:0000256" key="4">
    <source>
        <dbReference type="ARBA" id="ARBA00023136"/>
    </source>
</evidence>
<evidence type="ECO:0000256" key="3">
    <source>
        <dbReference type="ARBA" id="ARBA00022989"/>
    </source>
</evidence>
<dbReference type="InterPro" id="IPR006977">
    <property type="entry name" value="Yip1_dom"/>
</dbReference>
<evidence type="ECO:0000313" key="7">
    <source>
        <dbReference type="EMBL" id="MFC7199600.1"/>
    </source>
</evidence>
<evidence type="ECO:0000256" key="1">
    <source>
        <dbReference type="ARBA" id="ARBA00004141"/>
    </source>
</evidence>
<evidence type="ECO:0000259" key="6">
    <source>
        <dbReference type="Pfam" id="PF04893"/>
    </source>
</evidence>
<keyword evidence="2 5" id="KW-0812">Transmembrane</keyword>
<feature type="transmembrane region" description="Helical" evidence="5">
    <location>
        <begin position="103"/>
        <end position="127"/>
    </location>
</feature>
<comment type="subcellular location">
    <subcellularLocation>
        <location evidence="1">Membrane</location>
        <topology evidence="1">Multi-pass membrane protein</topology>
    </subcellularLocation>
</comment>
<gene>
    <name evidence="7" type="ORF">ACFQJ9_09280</name>
</gene>
<accession>A0ABD5Z3P2</accession>
<keyword evidence="3 5" id="KW-1133">Transmembrane helix</keyword>
<reference evidence="7 8" key="1">
    <citation type="journal article" date="2019" name="Int. J. Syst. Evol. Microbiol.">
        <title>The Global Catalogue of Microorganisms (GCM) 10K type strain sequencing project: providing services to taxonomists for standard genome sequencing and annotation.</title>
        <authorList>
            <consortium name="The Broad Institute Genomics Platform"/>
            <consortium name="The Broad Institute Genome Sequencing Center for Infectious Disease"/>
            <person name="Wu L."/>
            <person name="Ma J."/>
        </authorList>
    </citation>
    <scope>NUCLEOTIDE SEQUENCE [LARGE SCALE GENOMIC DNA]</scope>
    <source>
        <strain evidence="7 8">XZGYJ-43</strain>
    </source>
</reference>
<evidence type="ECO:0000256" key="5">
    <source>
        <dbReference type="SAM" id="Phobius"/>
    </source>
</evidence>
<feature type="transmembrane region" description="Helical" evidence="5">
    <location>
        <begin position="185"/>
        <end position="209"/>
    </location>
</feature>
<dbReference type="Proteomes" id="UP001596447">
    <property type="component" value="Unassembled WGS sequence"/>
</dbReference>
<feature type="transmembrane region" description="Helical" evidence="5">
    <location>
        <begin position="25"/>
        <end position="47"/>
    </location>
</feature>
<organism evidence="7 8">
    <name type="scientific">Halospeciosus flavus</name>
    <dbReference type="NCBI Taxonomy" id="3032283"/>
    <lineage>
        <taxon>Archaea</taxon>
        <taxon>Methanobacteriati</taxon>
        <taxon>Methanobacteriota</taxon>
        <taxon>Stenosarchaea group</taxon>
        <taxon>Halobacteria</taxon>
        <taxon>Halobacteriales</taxon>
        <taxon>Halobacteriaceae</taxon>
        <taxon>Halospeciosus</taxon>
    </lineage>
</organism>